<name>L0JTN6_9EURY</name>
<evidence type="ECO:0000313" key="3">
    <source>
        <dbReference type="Proteomes" id="UP000010878"/>
    </source>
</evidence>
<feature type="domain" description="DUF7511" evidence="1">
    <location>
        <begin position="26"/>
        <end position="70"/>
    </location>
</feature>
<dbReference type="Pfam" id="PF24351">
    <property type="entry name" value="DUF7511"/>
    <property type="match status" value="1"/>
</dbReference>
<dbReference type="GeneID" id="14405502"/>
<dbReference type="RefSeq" id="WP_015319793.1">
    <property type="nucleotide sequence ID" value="NC_019974.1"/>
</dbReference>
<sequence length="70" mass="7827">MTEHDTDADPFADARAEADGDVSPCYEAYVARRDHRPDSCTIYCALDGESIEDTWIRAKGDAFVSREDAR</sequence>
<dbReference type="KEGG" id="nou:Natoc_0474"/>
<gene>
    <name evidence="2" type="ORF">Natoc_0474</name>
</gene>
<organism evidence="2 3">
    <name type="scientific">Natronococcus occultus SP4</name>
    <dbReference type="NCBI Taxonomy" id="694430"/>
    <lineage>
        <taxon>Archaea</taxon>
        <taxon>Methanobacteriati</taxon>
        <taxon>Methanobacteriota</taxon>
        <taxon>Stenosarchaea group</taxon>
        <taxon>Halobacteria</taxon>
        <taxon>Halobacteriales</taxon>
        <taxon>Natrialbaceae</taxon>
        <taxon>Natronococcus</taxon>
    </lineage>
</organism>
<evidence type="ECO:0000259" key="1">
    <source>
        <dbReference type="Pfam" id="PF24351"/>
    </source>
</evidence>
<accession>L0JTN6</accession>
<keyword evidence="3" id="KW-1185">Reference proteome</keyword>
<dbReference type="STRING" id="694430.Natoc_0474"/>
<dbReference type="HOGENOM" id="CLU_2748291_0_0_2"/>
<dbReference type="InterPro" id="IPR055933">
    <property type="entry name" value="DUF7511"/>
</dbReference>
<protein>
    <recommendedName>
        <fullName evidence="1">DUF7511 domain-containing protein</fullName>
    </recommendedName>
</protein>
<dbReference type="OrthoDB" id="190609at2157"/>
<dbReference type="Proteomes" id="UP000010878">
    <property type="component" value="Chromosome"/>
</dbReference>
<dbReference type="eggNOG" id="arCOG06278">
    <property type="taxonomic scope" value="Archaea"/>
</dbReference>
<dbReference type="AlphaFoldDB" id="L0JTN6"/>
<evidence type="ECO:0000313" key="2">
    <source>
        <dbReference type="EMBL" id="AGB36337.1"/>
    </source>
</evidence>
<reference evidence="2 3" key="1">
    <citation type="submission" date="2012-11" db="EMBL/GenBank/DDBJ databases">
        <title>FINISHED of Natronococcus occultus SP4, DSM 3396.</title>
        <authorList>
            <consortium name="DOE Joint Genome Institute"/>
            <person name="Eisen J."/>
            <person name="Huntemann M."/>
            <person name="Wei C.-L."/>
            <person name="Han J."/>
            <person name="Detter J.C."/>
            <person name="Han C."/>
            <person name="Tapia R."/>
            <person name="Chen A."/>
            <person name="Kyrpides N."/>
            <person name="Mavromatis K."/>
            <person name="Markowitz V."/>
            <person name="Szeto E."/>
            <person name="Ivanova N."/>
            <person name="Mikhailova N."/>
            <person name="Ovchinnikova G."/>
            <person name="Pagani I."/>
            <person name="Pati A."/>
            <person name="Goodwin L."/>
            <person name="Nordberg H.P."/>
            <person name="Cantor M.N."/>
            <person name="Hua S.X."/>
            <person name="Woyke T."/>
            <person name="Eisen J."/>
            <person name="Klenk H.-P."/>
            <person name="Klenk H.-P."/>
        </authorList>
    </citation>
    <scope>NUCLEOTIDE SEQUENCE [LARGE SCALE GENOMIC DNA]</scope>
    <source>
        <strain evidence="2 3">SP4</strain>
    </source>
</reference>
<dbReference type="EMBL" id="CP003929">
    <property type="protein sequence ID" value="AGB36337.1"/>
    <property type="molecule type" value="Genomic_DNA"/>
</dbReference>
<proteinExistence type="predicted"/>